<dbReference type="InterPro" id="IPR032567">
    <property type="entry name" value="RTL1-rel"/>
</dbReference>
<dbReference type="PANTHER" id="PTHR15503:SF45">
    <property type="entry name" value="RNA-DIRECTED DNA POLYMERASE HOMOLOG"/>
    <property type="match status" value="1"/>
</dbReference>
<evidence type="ECO:0000313" key="1">
    <source>
        <dbReference type="Proteomes" id="UP000818029"/>
    </source>
</evidence>
<dbReference type="PANTHER" id="PTHR15503">
    <property type="entry name" value="LDOC1 RELATED"/>
    <property type="match status" value="1"/>
</dbReference>
<protein>
    <recommendedName>
        <fullName evidence="3">RVP_2 domain-containing protein</fullName>
    </recommendedName>
</protein>
<dbReference type="Gene3D" id="2.40.70.10">
    <property type="entry name" value="Acid Proteases"/>
    <property type="match status" value="1"/>
</dbReference>
<organism evidence="1 2">
    <name type="scientific">Gossypium hirsutum</name>
    <name type="common">Upland cotton</name>
    <name type="synonym">Gossypium mexicanum</name>
    <dbReference type="NCBI Taxonomy" id="3635"/>
    <lineage>
        <taxon>Eukaryota</taxon>
        <taxon>Viridiplantae</taxon>
        <taxon>Streptophyta</taxon>
        <taxon>Embryophyta</taxon>
        <taxon>Tracheophyta</taxon>
        <taxon>Spermatophyta</taxon>
        <taxon>Magnoliopsida</taxon>
        <taxon>eudicotyledons</taxon>
        <taxon>Gunneridae</taxon>
        <taxon>Pentapetalae</taxon>
        <taxon>rosids</taxon>
        <taxon>malvids</taxon>
        <taxon>Malvales</taxon>
        <taxon>Malvaceae</taxon>
        <taxon>Malvoideae</taxon>
        <taxon>Gossypium</taxon>
    </lineage>
</organism>
<evidence type="ECO:0008006" key="3">
    <source>
        <dbReference type="Google" id="ProtNLM"/>
    </source>
</evidence>
<dbReference type="Pfam" id="PF08284">
    <property type="entry name" value="RVP_2"/>
    <property type="match status" value="1"/>
</dbReference>
<dbReference type="Proteomes" id="UP000818029">
    <property type="component" value="Chromosome A13"/>
</dbReference>
<dbReference type="InterPro" id="IPR021109">
    <property type="entry name" value="Peptidase_aspartic_dom_sf"/>
</dbReference>
<reference evidence="2" key="2">
    <citation type="submission" date="2025-08" db="UniProtKB">
        <authorList>
            <consortium name="RefSeq"/>
        </authorList>
    </citation>
    <scope>IDENTIFICATION</scope>
</reference>
<gene>
    <name evidence="2" type="primary">LOC121212277</name>
</gene>
<sequence>MDRLGMEIVWAEDREHRAKVLVRDARSRDDRDAPDVITDIGSTHSHVTSSISENLEIYVESTFSEITILNLLGQSVLVNKLYKNLMEFPFGEFELILGMDWLVEHHVSFDCASKRVVLRTEDDKEVVGDFSVGDIRTVRDFSDVFLEELLGLPSNREFEFCIELLSGTVPVSIAPYQMAPKELTKLKT</sequence>
<reference evidence="1" key="1">
    <citation type="journal article" date="2020" name="Nat. Genet.">
        <title>Genomic diversifications of five Gossypium allopolyploid species and their impact on cotton improvement.</title>
        <authorList>
            <person name="Chen Z.J."/>
            <person name="Sreedasyam A."/>
            <person name="Ando A."/>
            <person name="Song Q."/>
            <person name="De Santiago L.M."/>
            <person name="Hulse-Kemp A.M."/>
            <person name="Ding M."/>
            <person name="Ye W."/>
            <person name="Kirkbride R.C."/>
            <person name="Jenkins J."/>
            <person name="Plott C."/>
            <person name="Lovell J."/>
            <person name="Lin Y.M."/>
            <person name="Vaughn R."/>
            <person name="Liu B."/>
            <person name="Simpson S."/>
            <person name="Scheffler B.E."/>
            <person name="Wen L."/>
            <person name="Saski C.A."/>
            <person name="Grover C.E."/>
            <person name="Hu G."/>
            <person name="Conover J.L."/>
            <person name="Carlson J.W."/>
            <person name="Shu S."/>
            <person name="Boston L.B."/>
            <person name="Williams M."/>
            <person name="Peterson D.G."/>
            <person name="McGee K."/>
            <person name="Jones D.C."/>
            <person name="Wendel J.F."/>
            <person name="Stelly D.M."/>
            <person name="Grimwood J."/>
            <person name="Schmutz J."/>
        </authorList>
    </citation>
    <scope>NUCLEOTIDE SEQUENCE [LARGE SCALE GENOMIC DNA]</scope>
    <source>
        <strain evidence="1">cv. TM-1</strain>
    </source>
</reference>
<accession>A0ABM2ZDE2</accession>
<evidence type="ECO:0000313" key="2">
    <source>
        <dbReference type="RefSeq" id="XP_040940662.1"/>
    </source>
</evidence>
<dbReference type="RefSeq" id="XP_040940662.1">
    <property type="nucleotide sequence ID" value="XM_041084728.1"/>
</dbReference>
<name>A0ABM2ZDE2_GOSHI</name>
<proteinExistence type="predicted"/>
<dbReference type="GeneID" id="121212277"/>
<keyword evidence="1" id="KW-1185">Reference proteome</keyword>